<protein>
    <submittedName>
        <fullName evidence="2">Uncharacterized protein</fullName>
    </submittedName>
</protein>
<organism evidence="2">
    <name type="scientific">Mimiviridae sp. ChoanoV1</name>
    <dbReference type="NCBI Taxonomy" id="2596887"/>
    <lineage>
        <taxon>Viruses</taxon>
        <taxon>Varidnaviria</taxon>
        <taxon>Bamfordvirae</taxon>
        <taxon>Nucleocytoviricota</taxon>
        <taxon>Megaviricetes</taxon>
        <taxon>Imitervirales</taxon>
        <taxon>Schizomimiviridae</taxon>
    </lineage>
</organism>
<keyword evidence="1" id="KW-1133">Transmembrane helix</keyword>
<keyword evidence="1" id="KW-0812">Transmembrane</keyword>
<accession>A0A5B8IDU7</accession>
<proteinExistence type="predicted"/>
<reference evidence="2" key="1">
    <citation type="submission" date="2018-11" db="EMBL/GenBank/DDBJ databases">
        <title>A distinct lineage of giant viruses engineers rhodopsin photosystems in predatory marine eukaryotes.</title>
        <authorList>
            <person name="Needham D.M."/>
            <person name="Yoshizawa S."/>
            <person name="Hosaka T."/>
            <person name="Poirier C."/>
            <person name="Choi C.-J."/>
            <person name="Hehenberger E."/>
            <person name="Irwin N.A.T."/>
            <person name="Wilken S."/>
            <person name="Yung C.-M."/>
            <person name="Bachy C."/>
            <person name="Kurihara R."/>
            <person name="Nakajima Y."/>
            <person name="Kojima K."/>
            <person name="Kimura-Someya T."/>
            <person name="Leonard G."/>
            <person name="Malmstrom R.R."/>
            <person name="Mende D."/>
            <person name="Olson D.K."/>
            <person name="Sudo Y."/>
            <person name="Sudek S."/>
            <person name="Richards T.A."/>
            <person name="DeLong E.F."/>
            <person name="Keeling P.J."/>
            <person name="Santoro A.E."/>
            <person name="Shirouzu M."/>
            <person name="Iwasaki W."/>
            <person name="Worden A.Z."/>
        </authorList>
    </citation>
    <scope>NUCLEOTIDE SEQUENCE</scope>
</reference>
<feature type="transmembrane region" description="Helical" evidence="1">
    <location>
        <begin position="34"/>
        <end position="51"/>
    </location>
</feature>
<name>A0A5B8IDU7_9VIRU</name>
<evidence type="ECO:0000256" key="1">
    <source>
        <dbReference type="SAM" id="Phobius"/>
    </source>
</evidence>
<evidence type="ECO:0000313" key="2">
    <source>
        <dbReference type="EMBL" id="QDY52006.1"/>
    </source>
</evidence>
<sequence>MSDNLIQAITSFFLALLVIMYLHNILPFISSLPLVFSIISTSVSTLISPFLSPFGL</sequence>
<feature type="transmembrane region" description="Helical" evidence="1">
    <location>
        <begin position="6"/>
        <end position="22"/>
    </location>
</feature>
<gene>
    <name evidence="2" type="ORF">2_78</name>
</gene>
<keyword evidence="1" id="KW-0472">Membrane</keyword>
<dbReference type="EMBL" id="MK250086">
    <property type="protein sequence ID" value="QDY52006.1"/>
    <property type="molecule type" value="Genomic_DNA"/>
</dbReference>